<proteinExistence type="predicted"/>
<gene>
    <name evidence="1" type="ORF">FrCorBMG51_09630</name>
</gene>
<organism evidence="1 2">
    <name type="scientific">Protofrankia coriariae</name>
    <dbReference type="NCBI Taxonomy" id="1562887"/>
    <lineage>
        <taxon>Bacteria</taxon>
        <taxon>Bacillati</taxon>
        <taxon>Actinomycetota</taxon>
        <taxon>Actinomycetes</taxon>
        <taxon>Frankiales</taxon>
        <taxon>Frankiaceae</taxon>
        <taxon>Protofrankia</taxon>
    </lineage>
</organism>
<dbReference type="EMBL" id="JWIO01000013">
    <property type="protein sequence ID" value="KLL11642.1"/>
    <property type="molecule type" value="Genomic_DNA"/>
</dbReference>
<evidence type="ECO:0000313" key="2">
    <source>
        <dbReference type="Proteomes" id="UP000035425"/>
    </source>
</evidence>
<sequence>MSPTAANAEGQRRAERLGITPGVLVQSLNEDNDIAYDLLDAVTSASGTELVPEDSDDVVDVVLLWWRDDDGDLVEALIDARRQLSEVGVIWLLTPKAGRAGHVEPSDVLEAVPAVGLVQTSTVSVATEWAGMRLAAPKSQRVRHR</sequence>
<dbReference type="RefSeq" id="WP_047222740.1">
    <property type="nucleotide sequence ID" value="NZ_JWIO01000013.1"/>
</dbReference>
<accession>A0ABR5F4J5</accession>
<dbReference type="Proteomes" id="UP000035425">
    <property type="component" value="Unassembled WGS sequence"/>
</dbReference>
<dbReference type="InterPro" id="IPR021412">
    <property type="entry name" value="DUF3052"/>
</dbReference>
<name>A0ABR5F4J5_9ACTN</name>
<keyword evidence="2" id="KW-1185">Reference proteome</keyword>
<comment type="caution">
    <text evidence="1">The sequence shown here is derived from an EMBL/GenBank/DDBJ whole genome shotgun (WGS) entry which is preliminary data.</text>
</comment>
<evidence type="ECO:0008006" key="3">
    <source>
        <dbReference type="Google" id="ProtNLM"/>
    </source>
</evidence>
<evidence type="ECO:0000313" key="1">
    <source>
        <dbReference type="EMBL" id="KLL11642.1"/>
    </source>
</evidence>
<dbReference type="Pfam" id="PF11253">
    <property type="entry name" value="DUF3052"/>
    <property type="match status" value="1"/>
</dbReference>
<protein>
    <recommendedName>
        <fullName evidence="3">DUF3052 domain-containing protein</fullName>
    </recommendedName>
</protein>
<reference evidence="1 2" key="1">
    <citation type="submission" date="2014-12" db="EMBL/GenBank/DDBJ databases">
        <title>Frankia sp. BMG5.1 draft genome.</title>
        <authorList>
            <person name="Gtari M."/>
            <person name="Ghodhbane-Gtari F."/>
            <person name="Nouioui I."/>
            <person name="Ktari A."/>
            <person name="Hezbri K."/>
            <person name="Mimouni W."/>
            <person name="Sbissi I."/>
            <person name="Ayari A."/>
            <person name="Yamanaka T."/>
            <person name="Normand P."/>
            <person name="Tisa L.S."/>
            <person name="Boudabous A."/>
        </authorList>
    </citation>
    <scope>NUCLEOTIDE SEQUENCE [LARGE SCALE GENOMIC DNA]</scope>
    <source>
        <strain evidence="1 2">BMG5.1</strain>
    </source>
</reference>